<feature type="transmembrane region" description="Helical" evidence="2">
    <location>
        <begin position="12"/>
        <end position="35"/>
    </location>
</feature>
<dbReference type="NCBIfam" id="TIGR02532">
    <property type="entry name" value="IV_pilin_GFxxxE"/>
    <property type="match status" value="1"/>
</dbReference>
<dbReference type="PROSITE" id="PS00409">
    <property type="entry name" value="PROKAR_NTER_METHYL"/>
    <property type="match status" value="1"/>
</dbReference>
<dbReference type="Gene3D" id="3.30.700.10">
    <property type="entry name" value="Glycoprotein, Type 4 Pilin"/>
    <property type="match status" value="1"/>
</dbReference>
<dbReference type="InterPro" id="IPR012902">
    <property type="entry name" value="N_methyl_site"/>
</dbReference>
<evidence type="ECO:0000256" key="1">
    <source>
        <dbReference type="SAM" id="MobiDB-lite"/>
    </source>
</evidence>
<reference evidence="3 4" key="1">
    <citation type="submission" date="2015-09" db="EMBL/GenBank/DDBJ databases">
        <title>Sorangium comparison.</title>
        <authorList>
            <person name="Zaburannyi N."/>
            <person name="Bunk B."/>
            <person name="Overmann J."/>
            <person name="Mueller R."/>
        </authorList>
    </citation>
    <scope>NUCLEOTIDE SEQUENCE [LARGE SCALE GENOMIC DNA]</scope>
    <source>
        <strain evidence="3 4">So ce836</strain>
    </source>
</reference>
<dbReference type="PANTHER" id="PTHR30093">
    <property type="entry name" value="GENERAL SECRETION PATHWAY PROTEIN G"/>
    <property type="match status" value="1"/>
</dbReference>
<dbReference type="AlphaFoldDB" id="A0A4P2QV13"/>
<sequence length="204" mass="21870">MRALKRYDRRGFTLVELMIVVAIIGVLAALAIFGVRRYLASAKSSEAKNTVGAISRGAVAAFERETSNSEILPAGGSSAAATHSLCASAEAVPTTVPSGGKYQPRSGPDEDFEHGTETEGWPCLRFAMTQPIYFQYHYYSGARVPEQTDPPAISATNYFEAGAVGNLDADTPPVYSVFTRLGAVDDATGQLTVATQVHIEREYE</sequence>
<keyword evidence="2" id="KW-0812">Transmembrane</keyword>
<dbReference type="SUPFAM" id="SSF54523">
    <property type="entry name" value="Pili subunits"/>
    <property type="match status" value="1"/>
</dbReference>
<dbReference type="EMBL" id="CP012672">
    <property type="protein sequence ID" value="AUX33413.1"/>
    <property type="molecule type" value="Genomic_DNA"/>
</dbReference>
<organism evidence="3 4">
    <name type="scientific">Sorangium cellulosum</name>
    <name type="common">Polyangium cellulosum</name>
    <dbReference type="NCBI Taxonomy" id="56"/>
    <lineage>
        <taxon>Bacteria</taxon>
        <taxon>Pseudomonadati</taxon>
        <taxon>Myxococcota</taxon>
        <taxon>Polyangia</taxon>
        <taxon>Polyangiales</taxon>
        <taxon>Polyangiaceae</taxon>
        <taxon>Sorangium</taxon>
    </lineage>
</organism>
<evidence type="ECO:0000313" key="3">
    <source>
        <dbReference type="EMBL" id="AUX33413.1"/>
    </source>
</evidence>
<dbReference type="PANTHER" id="PTHR30093:SF43">
    <property type="entry name" value="SLR2015 PROTEIN"/>
    <property type="match status" value="1"/>
</dbReference>
<dbReference type="RefSeq" id="WP_129576793.1">
    <property type="nucleotide sequence ID" value="NZ_CP012672.1"/>
</dbReference>
<keyword evidence="2" id="KW-0472">Membrane</keyword>
<gene>
    <name evidence="3" type="ORF">SOCE836_055730</name>
</gene>
<accession>A0A4P2QV13</accession>
<dbReference type="InterPro" id="IPR045584">
    <property type="entry name" value="Pilin-like"/>
</dbReference>
<dbReference type="Proteomes" id="UP000295497">
    <property type="component" value="Chromosome"/>
</dbReference>
<dbReference type="Pfam" id="PF07963">
    <property type="entry name" value="N_methyl"/>
    <property type="match status" value="1"/>
</dbReference>
<keyword evidence="2" id="KW-1133">Transmembrane helix</keyword>
<feature type="region of interest" description="Disordered" evidence="1">
    <location>
        <begin position="96"/>
        <end position="116"/>
    </location>
</feature>
<evidence type="ECO:0000313" key="4">
    <source>
        <dbReference type="Proteomes" id="UP000295497"/>
    </source>
</evidence>
<evidence type="ECO:0000256" key="2">
    <source>
        <dbReference type="SAM" id="Phobius"/>
    </source>
</evidence>
<protein>
    <submittedName>
        <fullName evidence="3">Fimbiral protein pilA</fullName>
    </submittedName>
</protein>
<name>A0A4P2QV13_SORCE</name>
<proteinExistence type="predicted"/>